<dbReference type="Gene3D" id="3.40.640.10">
    <property type="entry name" value="Type I PLP-dependent aspartate aminotransferase-like (Major domain)"/>
    <property type="match status" value="1"/>
</dbReference>
<organism evidence="4 5">
    <name type="scientific">Acidithiobacillus sulfurivorans</name>
    <dbReference type="NCBI Taxonomy" id="1958756"/>
    <lineage>
        <taxon>Bacteria</taxon>
        <taxon>Pseudomonadati</taxon>
        <taxon>Pseudomonadota</taxon>
        <taxon>Acidithiobacillia</taxon>
        <taxon>Acidithiobacillales</taxon>
        <taxon>Acidithiobacillaceae</taxon>
        <taxon>Acidithiobacillus</taxon>
    </lineage>
</organism>
<protein>
    <recommendedName>
        <fullName evidence="6">Aminotransferase class I/II-fold pyridoxal phosphate-dependent enzyme</fullName>
    </recommendedName>
</protein>
<dbReference type="PANTHER" id="PTHR30244">
    <property type="entry name" value="TRANSAMINASE"/>
    <property type="match status" value="1"/>
</dbReference>
<sequence>MNDDLESGQNTYVAENCPPLYVSQPLLPDLNLFSNSVKKIWESKQVTNNGPLSLELENRLATLLNTPTAMLFNNGTIGLLTALKLFDLPAGSEVITTPMTFAATAHSIAWNNLRPVFADISEHDLTIDPEAVAAAITPQTSAILAVHVYGCICDHEALKHLADSHGLKLIYDAAHAFGAKWNNQSVATLGDATVFSFHATKLYNTLEGGLLTTPFAEDREKIYLLRNFGIKNEEEVVSIGLNGKMNEVQAAIGILNLDLLETEKTQRALLRESYRRMLSGLKGVSIQDVAPHVTQSEQYYLIRINQDEFGRHRDDIKAELERHNIFCRKYFFPLCTDYDVYRHLRIITKKHKPYAETAKNQVLCLPFHSGVKDNHLDIIADVFHKTTTRRFSARKPEYLDSYNKSIPCEYIVGSENLGEFFYKKEHDVLIREIHNGVKVIEQILNCSDTDLNSRDFLLQKFLDYGIPLMDSDIFSQFSPSMNKGGFGAIQFPTEFIDMLRRLIPLGICTAAEIGSFRGGSSYFMAAVLQRARKDFTLTIIDPVNNMIGFDAFKSKLNIDNKIPSTSENFEGQVFDFVFIDGAHDFNSVMRDFENVGKFSKKAVAFHDIHGHEFDNEDGGTVKAWGTIKERLRLSSEVCEYAHSVERSLGIGLIIHS</sequence>
<dbReference type="EMBL" id="JAAOMP010000030">
    <property type="protein sequence ID" value="MBU2759069.1"/>
    <property type="molecule type" value="Genomic_DNA"/>
</dbReference>
<proteinExistence type="inferred from homology"/>
<keyword evidence="5" id="KW-1185">Reference proteome</keyword>
<name>A0ABS5ZV86_9PROT</name>
<dbReference type="PANTHER" id="PTHR30244:SF9">
    <property type="entry name" value="PROTEIN RV3402C"/>
    <property type="match status" value="1"/>
</dbReference>
<evidence type="ECO:0000256" key="3">
    <source>
        <dbReference type="RuleBase" id="RU004508"/>
    </source>
</evidence>
<dbReference type="Gene3D" id="3.40.50.150">
    <property type="entry name" value="Vaccinia Virus protein VP39"/>
    <property type="match status" value="1"/>
</dbReference>
<evidence type="ECO:0000256" key="2">
    <source>
        <dbReference type="ARBA" id="ARBA00037999"/>
    </source>
</evidence>
<evidence type="ECO:0000313" key="5">
    <source>
        <dbReference type="Proteomes" id="UP000755654"/>
    </source>
</evidence>
<dbReference type="InterPro" id="IPR015424">
    <property type="entry name" value="PyrdxlP-dep_Trfase"/>
</dbReference>
<evidence type="ECO:0000256" key="1">
    <source>
        <dbReference type="ARBA" id="ARBA00022898"/>
    </source>
</evidence>
<dbReference type="InterPro" id="IPR000653">
    <property type="entry name" value="DegT/StrS_aminotransferase"/>
</dbReference>
<evidence type="ECO:0008006" key="6">
    <source>
        <dbReference type="Google" id="ProtNLM"/>
    </source>
</evidence>
<dbReference type="CDD" id="cd00616">
    <property type="entry name" value="AHBA_syn"/>
    <property type="match status" value="1"/>
</dbReference>
<dbReference type="SUPFAM" id="SSF53383">
    <property type="entry name" value="PLP-dependent transferases"/>
    <property type="match status" value="1"/>
</dbReference>
<evidence type="ECO:0000313" key="4">
    <source>
        <dbReference type="EMBL" id="MBU2759069.1"/>
    </source>
</evidence>
<dbReference type="InterPro" id="IPR029063">
    <property type="entry name" value="SAM-dependent_MTases_sf"/>
</dbReference>
<dbReference type="Pfam" id="PF01041">
    <property type="entry name" value="DegT_DnrJ_EryC1"/>
    <property type="match status" value="1"/>
</dbReference>
<comment type="caution">
    <text evidence="4">The sequence shown here is derived from an EMBL/GenBank/DDBJ whole genome shotgun (WGS) entry which is preliminary data.</text>
</comment>
<dbReference type="SUPFAM" id="SSF53335">
    <property type="entry name" value="S-adenosyl-L-methionine-dependent methyltransferases"/>
    <property type="match status" value="1"/>
</dbReference>
<gene>
    <name evidence="4" type="ORF">HAP95_02590</name>
</gene>
<reference evidence="4 5" key="1">
    <citation type="journal article" date="2021" name="ISME J.">
        <title>Genomic evolution of the class Acidithiobacillia: deep-branching Proteobacteria living in extreme acidic conditions.</title>
        <authorList>
            <person name="Moya-Beltran A."/>
            <person name="Beard S."/>
            <person name="Rojas-Villalobos C."/>
            <person name="Issotta F."/>
            <person name="Gallardo Y."/>
            <person name="Ulloa R."/>
            <person name="Giaveno A."/>
            <person name="Degli Esposti M."/>
            <person name="Johnson D.B."/>
            <person name="Quatrini R."/>
        </authorList>
    </citation>
    <scope>NUCLEOTIDE SEQUENCE [LARGE SCALE GENOMIC DNA]</scope>
    <source>
        <strain evidence="4 5">RW2</strain>
    </source>
</reference>
<dbReference type="InterPro" id="IPR015421">
    <property type="entry name" value="PyrdxlP-dep_Trfase_major"/>
</dbReference>
<accession>A0ABS5ZV86</accession>
<dbReference type="Proteomes" id="UP000755654">
    <property type="component" value="Unassembled WGS sequence"/>
</dbReference>
<comment type="similarity">
    <text evidence="2 3">Belongs to the DegT/DnrJ/EryC1 family.</text>
</comment>
<dbReference type="Pfam" id="PF13578">
    <property type="entry name" value="Methyltransf_24"/>
    <property type="match status" value="1"/>
</dbReference>
<keyword evidence="1 3" id="KW-0663">Pyridoxal phosphate</keyword>